<proteinExistence type="predicted"/>
<comment type="caution">
    <text evidence="1">The sequence shown here is derived from an EMBL/GenBank/DDBJ whole genome shotgun (WGS) entry which is preliminary data.</text>
</comment>
<name>A0A8H4RMN2_9HELO</name>
<evidence type="ECO:0000313" key="2">
    <source>
        <dbReference type="Proteomes" id="UP000566819"/>
    </source>
</evidence>
<accession>A0A8H4RMN2</accession>
<dbReference type="Proteomes" id="UP000566819">
    <property type="component" value="Unassembled WGS sequence"/>
</dbReference>
<dbReference type="EMBL" id="JAAMPI010000486">
    <property type="protein sequence ID" value="KAF4631012.1"/>
    <property type="molecule type" value="Genomic_DNA"/>
</dbReference>
<evidence type="ECO:0000313" key="1">
    <source>
        <dbReference type="EMBL" id="KAF4631012.1"/>
    </source>
</evidence>
<keyword evidence="2" id="KW-1185">Reference proteome</keyword>
<gene>
    <name evidence="1" type="ORF">G7Y89_g7119</name>
</gene>
<sequence>MVVVVVVEFEYRGSLLTAILCYPAHDSLILDARLTSPFAASIRKTQSFQLSEDDLLDLERFTAANKLPAHPCHWKPRSFRRFDIMSPLRLPFPQILPLDTILPFDTYRADSYFVANAC</sequence>
<protein>
    <submittedName>
        <fullName evidence="1">Uncharacterized protein</fullName>
    </submittedName>
</protein>
<dbReference type="AlphaFoldDB" id="A0A8H4RMN2"/>
<organism evidence="1 2">
    <name type="scientific">Cudoniella acicularis</name>
    <dbReference type="NCBI Taxonomy" id="354080"/>
    <lineage>
        <taxon>Eukaryota</taxon>
        <taxon>Fungi</taxon>
        <taxon>Dikarya</taxon>
        <taxon>Ascomycota</taxon>
        <taxon>Pezizomycotina</taxon>
        <taxon>Leotiomycetes</taxon>
        <taxon>Helotiales</taxon>
        <taxon>Tricladiaceae</taxon>
        <taxon>Cudoniella</taxon>
    </lineage>
</organism>
<reference evidence="1 2" key="1">
    <citation type="submission" date="2020-03" db="EMBL/GenBank/DDBJ databases">
        <title>Draft Genome Sequence of Cudoniella acicularis.</title>
        <authorList>
            <person name="Buettner E."/>
            <person name="Kellner H."/>
        </authorList>
    </citation>
    <scope>NUCLEOTIDE SEQUENCE [LARGE SCALE GENOMIC DNA]</scope>
    <source>
        <strain evidence="1 2">DSM 108380</strain>
    </source>
</reference>